<comment type="caution">
    <text evidence="2">The sequence shown here is derived from an EMBL/GenBank/DDBJ whole genome shotgun (WGS) entry which is preliminary data.</text>
</comment>
<evidence type="ECO:0000256" key="1">
    <source>
        <dbReference type="SAM" id="MobiDB-lite"/>
    </source>
</evidence>
<dbReference type="AlphaFoldDB" id="A0AAD7Y7J4"/>
<dbReference type="Proteomes" id="UP001231518">
    <property type="component" value="Chromosome 27"/>
</dbReference>
<name>A0AAD7Y7J4_MYTSE</name>
<proteinExistence type="predicted"/>
<evidence type="ECO:0000313" key="2">
    <source>
        <dbReference type="EMBL" id="KAJ8705234.1"/>
    </source>
</evidence>
<dbReference type="EMBL" id="JARGEI010000005">
    <property type="protein sequence ID" value="KAJ8731097.1"/>
    <property type="molecule type" value="Genomic_DNA"/>
</dbReference>
<protein>
    <submittedName>
        <fullName evidence="2">Uncharacterized protein</fullName>
    </submittedName>
</protein>
<evidence type="ECO:0000313" key="4">
    <source>
        <dbReference type="Proteomes" id="UP001231518"/>
    </source>
</evidence>
<organism evidence="2 4">
    <name type="scientific">Mythimna separata</name>
    <name type="common">Oriental armyworm</name>
    <name type="synonym">Pseudaletia separata</name>
    <dbReference type="NCBI Taxonomy" id="271217"/>
    <lineage>
        <taxon>Eukaryota</taxon>
        <taxon>Metazoa</taxon>
        <taxon>Ecdysozoa</taxon>
        <taxon>Arthropoda</taxon>
        <taxon>Hexapoda</taxon>
        <taxon>Insecta</taxon>
        <taxon>Pterygota</taxon>
        <taxon>Neoptera</taxon>
        <taxon>Endopterygota</taxon>
        <taxon>Lepidoptera</taxon>
        <taxon>Glossata</taxon>
        <taxon>Ditrysia</taxon>
        <taxon>Noctuoidea</taxon>
        <taxon>Noctuidae</taxon>
        <taxon>Noctuinae</taxon>
        <taxon>Hadenini</taxon>
        <taxon>Mythimna</taxon>
    </lineage>
</organism>
<keyword evidence="4" id="KW-1185">Reference proteome</keyword>
<feature type="region of interest" description="Disordered" evidence="1">
    <location>
        <begin position="1"/>
        <end position="23"/>
    </location>
</feature>
<evidence type="ECO:0000313" key="3">
    <source>
        <dbReference type="EMBL" id="KAJ8731097.1"/>
    </source>
</evidence>
<gene>
    <name evidence="3" type="ORF">PYW07_004261</name>
    <name evidence="2" type="ORF">PYW07_011061</name>
</gene>
<sequence length="120" mass="14071">MMKEVVSRRMTEQAEKDKTRYDKGKAKVKRFEKSEYVLLREPPRLGTKLSLKYDGPFEVRKVLPHDRYEIRRINGRGRCRKVCHEHLKRAPQFGVQSNVAVSAMNKDMNESETSDENNST</sequence>
<dbReference type="EMBL" id="JARGEI010000030">
    <property type="protein sequence ID" value="KAJ8705234.1"/>
    <property type="molecule type" value="Genomic_DNA"/>
</dbReference>
<reference evidence="2" key="1">
    <citation type="submission" date="2023-03" db="EMBL/GenBank/DDBJ databases">
        <title>Chromosome-level genomes of two armyworms, Mythimna separata and Mythimna loreyi, provide insights into the biosynthesis and reception of sex pheromones.</title>
        <authorList>
            <person name="Zhao H."/>
        </authorList>
    </citation>
    <scope>NUCLEOTIDE SEQUENCE</scope>
    <source>
        <strain evidence="2">BeijingLab</strain>
        <tissue evidence="2">Pupa</tissue>
    </source>
</reference>
<dbReference type="Proteomes" id="UP001231518">
    <property type="component" value="Chromosome 16"/>
</dbReference>
<accession>A0AAD7Y7J4</accession>